<evidence type="ECO:0000313" key="1">
    <source>
        <dbReference type="EMBL" id="ATL31118.1"/>
    </source>
</evidence>
<evidence type="ECO:0000313" key="2">
    <source>
        <dbReference type="Proteomes" id="UP000221011"/>
    </source>
</evidence>
<dbReference type="KEGG" id="sfk:KY5_6100c"/>
<accession>A0A291QHU1</accession>
<keyword evidence="2" id="KW-1185">Reference proteome</keyword>
<dbReference type="InterPro" id="IPR036390">
    <property type="entry name" value="WH_DNA-bd_sf"/>
</dbReference>
<reference evidence="1 2" key="1">
    <citation type="submission" date="2017-08" db="EMBL/GenBank/DDBJ databases">
        <title>Complete Genome Sequence of Streptomyces formicae KY5, the formicamycin producer.</title>
        <authorList>
            <person name="Holmes N.A."/>
            <person name="Devine R."/>
            <person name="Qin Z."/>
            <person name="Seipke R.F."/>
            <person name="Wilkinson B."/>
            <person name="Hutchings M.I."/>
        </authorList>
    </citation>
    <scope>NUCLEOTIDE SEQUENCE [LARGE SCALE GENOMIC DNA]</scope>
    <source>
        <strain evidence="1 2">KY5</strain>
    </source>
</reference>
<dbReference type="RefSeq" id="WP_098245304.1">
    <property type="nucleotide sequence ID" value="NZ_CP022685.1"/>
</dbReference>
<dbReference type="PANTHER" id="PTHR43132:SF8">
    <property type="entry name" value="HTH-TYPE TRANSCRIPTIONAL REGULATOR KMTR"/>
    <property type="match status" value="1"/>
</dbReference>
<sequence>MTIADFRTTVPSHRLRTPMAPRATPPASRVPAVLLDGPALSRTRFMISPLNETLAEAARYAGSTAPHLTRHYRHRAGVRTAQADAVLQALSEALRATRWPKAGLLSPARLTGITCPGLDQELGALRGRLLDADTDDEDVTVLLDALRAAYALWLADDWPGRLRSLEDDLAYRAHLLIRYGAEQVIDTLHEQVSYADQLLYVTPAPAVATGTGHGTAEFPYAPQRAAEGLLIVPSWTAETPALLCGGELPVLRYPARNGFDLRAESERSAPRPRAITALIGRARSHALASIGTGCSTTELADRLGVGAATASSHATALRRAGLIVTVRRGKRVEHLLTDLGSRLLNAGSDAVG</sequence>
<dbReference type="SUPFAM" id="SSF46785">
    <property type="entry name" value="Winged helix' DNA-binding domain"/>
    <property type="match status" value="1"/>
</dbReference>
<dbReference type="PANTHER" id="PTHR43132">
    <property type="entry name" value="ARSENICAL RESISTANCE OPERON REPRESSOR ARSR-RELATED"/>
    <property type="match status" value="1"/>
</dbReference>
<dbReference type="AlphaFoldDB" id="A0A291QHU1"/>
<dbReference type="InterPro" id="IPR051011">
    <property type="entry name" value="Metal_resp_trans_reg"/>
</dbReference>
<protein>
    <submittedName>
        <fullName evidence="1">Regulatory protein</fullName>
    </submittedName>
</protein>
<dbReference type="EMBL" id="CP022685">
    <property type="protein sequence ID" value="ATL31118.1"/>
    <property type="molecule type" value="Genomic_DNA"/>
</dbReference>
<proteinExistence type="predicted"/>
<dbReference type="Proteomes" id="UP000221011">
    <property type="component" value="Chromosome"/>
</dbReference>
<organism evidence="1 2">
    <name type="scientific">Streptomyces formicae</name>
    <dbReference type="NCBI Taxonomy" id="1616117"/>
    <lineage>
        <taxon>Bacteria</taxon>
        <taxon>Bacillati</taxon>
        <taxon>Actinomycetota</taxon>
        <taxon>Actinomycetes</taxon>
        <taxon>Kitasatosporales</taxon>
        <taxon>Streptomycetaceae</taxon>
        <taxon>Streptomyces</taxon>
    </lineage>
</organism>
<gene>
    <name evidence="1" type="ORF">KY5_6100c</name>
</gene>
<dbReference type="InterPro" id="IPR036388">
    <property type="entry name" value="WH-like_DNA-bd_sf"/>
</dbReference>
<dbReference type="Gene3D" id="1.10.10.10">
    <property type="entry name" value="Winged helix-like DNA-binding domain superfamily/Winged helix DNA-binding domain"/>
    <property type="match status" value="1"/>
</dbReference>
<name>A0A291QHU1_9ACTN</name>